<dbReference type="Proteomes" id="UP001143486">
    <property type="component" value="Unassembled WGS sequence"/>
</dbReference>
<reference evidence="2" key="2">
    <citation type="submission" date="2023-01" db="EMBL/GenBank/DDBJ databases">
        <authorList>
            <person name="Sun Q."/>
            <person name="Evtushenko L."/>
        </authorList>
    </citation>
    <scope>NUCLEOTIDE SEQUENCE</scope>
    <source>
        <strain evidence="2">VKM B-1513</strain>
    </source>
</reference>
<name>A0A9W6INC9_9PROT</name>
<evidence type="ECO:0000313" key="3">
    <source>
        <dbReference type="Proteomes" id="UP001143486"/>
    </source>
</evidence>
<gene>
    <name evidence="2" type="ORF">GCM10017621_22070</name>
</gene>
<proteinExistence type="predicted"/>
<evidence type="ECO:0000256" key="1">
    <source>
        <dbReference type="SAM" id="MobiDB-lite"/>
    </source>
</evidence>
<sequence length="130" mass="14519">MSRKRPSPHRRARRSTPPEERPPEVLMKIVEGITPGRAAEISFDSAKMALMDQEMGRAERWLGLSHRFVLLGQRLHALNKADDDAQYLAELRAFGETNLEEAARECGIDIDAVLRRVEGAANAGLDETPD</sequence>
<organism evidence="2 3">
    <name type="scientific">Maricaulis virginensis</name>
    <dbReference type="NCBI Taxonomy" id="144022"/>
    <lineage>
        <taxon>Bacteria</taxon>
        <taxon>Pseudomonadati</taxon>
        <taxon>Pseudomonadota</taxon>
        <taxon>Alphaproteobacteria</taxon>
        <taxon>Maricaulales</taxon>
        <taxon>Maricaulaceae</taxon>
        <taxon>Maricaulis</taxon>
    </lineage>
</organism>
<feature type="region of interest" description="Disordered" evidence="1">
    <location>
        <begin position="1"/>
        <end position="23"/>
    </location>
</feature>
<reference evidence="2" key="1">
    <citation type="journal article" date="2014" name="Int. J. Syst. Evol. Microbiol.">
        <title>Complete genome sequence of Corynebacterium casei LMG S-19264T (=DSM 44701T), isolated from a smear-ripened cheese.</title>
        <authorList>
            <consortium name="US DOE Joint Genome Institute (JGI-PGF)"/>
            <person name="Walter F."/>
            <person name="Albersmeier A."/>
            <person name="Kalinowski J."/>
            <person name="Ruckert C."/>
        </authorList>
    </citation>
    <scope>NUCLEOTIDE SEQUENCE</scope>
    <source>
        <strain evidence="2">VKM B-1513</strain>
    </source>
</reference>
<evidence type="ECO:0000313" key="2">
    <source>
        <dbReference type="EMBL" id="GLK52699.1"/>
    </source>
</evidence>
<dbReference type="AlphaFoldDB" id="A0A9W6INC9"/>
<feature type="compositionally biased region" description="Basic residues" evidence="1">
    <location>
        <begin position="1"/>
        <end position="14"/>
    </location>
</feature>
<comment type="caution">
    <text evidence="2">The sequence shown here is derived from an EMBL/GenBank/DDBJ whole genome shotgun (WGS) entry which is preliminary data.</text>
</comment>
<dbReference type="RefSeq" id="WP_271187061.1">
    <property type="nucleotide sequence ID" value="NZ_BSFE01000005.1"/>
</dbReference>
<dbReference type="EMBL" id="BSFE01000005">
    <property type="protein sequence ID" value="GLK52699.1"/>
    <property type="molecule type" value="Genomic_DNA"/>
</dbReference>
<protein>
    <submittedName>
        <fullName evidence="2">Uncharacterized protein</fullName>
    </submittedName>
</protein>
<accession>A0A9W6INC9</accession>
<keyword evidence="3" id="KW-1185">Reference proteome</keyword>